<reference evidence="3" key="1">
    <citation type="submission" date="2017-05" db="EMBL/GenBank/DDBJ databases">
        <authorList>
            <person name="Sharma S."/>
            <person name="Sidhu C."/>
            <person name="Pinnaka A.K."/>
        </authorList>
    </citation>
    <scope>NUCLEOTIDE SEQUENCE [LARGE SCALE GENOMIC DNA]</scope>
    <source>
        <strain evidence="3">AK93</strain>
    </source>
</reference>
<dbReference type="InterPro" id="IPR048958">
    <property type="entry name" value="Polysacc_lyase_14"/>
</dbReference>
<evidence type="ECO:0000259" key="1">
    <source>
        <dbReference type="Pfam" id="PF21294"/>
    </source>
</evidence>
<comment type="caution">
    <text evidence="2">The sequence shown here is derived from an EMBL/GenBank/DDBJ whole genome shotgun (WGS) entry which is preliminary data.</text>
</comment>
<evidence type="ECO:0000313" key="3">
    <source>
        <dbReference type="Proteomes" id="UP000256763"/>
    </source>
</evidence>
<name>A0A3E0WT05_9GAMM</name>
<feature type="domain" description="Polysaccharide lyase 14" evidence="1">
    <location>
        <begin position="61"/>
        <end position="119"/>
    </location>
</feature>
<proteinExistence type="predicted"/>
<dbReference type="Proteomes" id="UP000256763">
    <property type="component" value="Unassembled WGS sequence"/>
</dbReference>
<accession>A0A3E0WT05</accession>
<gene>
    <name evidence="2" type="ORF">CAL65_11695</name>
</gene>
<sequence>MIAHVWSGTQNTANQYRLKLDPASGTNTSGGLRTTRYNDFANLRWLGAEHSKTQVFDSNHIGQWQCVEARVRLNDAGRSNGIFQLWINDELEASQTNLNWVGSYNSYGINSVFLENFWNNHSPVEQERYMDNFVVSTDRIGCGE</sequence>
<evidence type="ECO:0000313" key="2">
    <source>
        <dbReference type="EMBL" id="RFA36112.1"/>
    </source>
</evidence>
<dbReference type="EMBL" id="NFZW01000010">
    <property type="protein sequence ID" value="RFA36112.1"/>
    <property type="molecule type" value="Genomic_DNA"/>
</dbReference>
<protein>
    <recommendedName>
        <fullName evidence="1">Polysaccharide lyase 14 domain-containing protein</fullName>
    </recommendedName>
</protein>
<keyword evidence="3" id="KW-1185">Reference proteome</keyword>
<dbReference type="AlphaFoldDB" id="A0A3E0WT05"/>
<dbReference type="Pfam" id="PF21294">
    <property type="entry name" value="Polysacc_lyase_14"/>
    <property type="match status" value="1"/>
</dbReference>
<organism evidence="2 3">
    <name type="scientific">Alkalilimnicola ehrlichii</name>
    <dbReference type="NCBI Taxonomy" id="351052"/>
    <lineage>
        <taxon>Bacteria</taxon>
        <taxon>Pseudomonadati</taxon>
        <taxon>Pseudomonadota</taxon>
        <taxon>Gammaproteobacteria</taxon>
        <taxon>Chromatiales</taxon>
        <taxon>Ectothiorhodospiraceae</taxon>
        <taxon>Alkalilimnicola</taxon>
    </lineage>
</organism>
<dbReference type="Gene3D" id="2.60.120.200">
    <property type="match status" value="1"/>
</dbReference>
<dbReference type="RefSeq" id="WP_116347895.1">
    <property type="nucleotide sequence ID" value="NZ_NFZW01000010.1"/>
</dbReference>